<reference evidence="1 2" key="1">
    <citation type="submission" date="2017-06" db="EMBL/GenBank/DDBJ databases">
        <title>Genome sequencing of cyanobaciteial culture collection at National Institute for Environmental Studies (NIES).</title>
        <authorList>
            <person name="Hirose Y."/>
            <person name="Shimura Y."/>
            <person name="Fujisawa T."/>
            <person name="Nakamura Y."/>
            <person name="Kawachi M."/>
        </authorList>
    </citation>
    <scope>NUCLEOTIDE SEQUENCE [LARGE SCALE GENOMIC DNA]</scope>
    <source>
        <strain evidence="1 2">NIES-267</strain>
    </source>
</reference>
<sequence length="55" mass="6484">MKDKNKETNTNDLDSQKIILTDNDRDIFLSLIENSPEPNHTLKSAMKIFQEEYEK</sequence>
<organism evidence="1 2">
    <name type="scientific">Calothrix parasitica NIES-267</name>
    <dbReference type="NCBI Taxonomy" id="1973488"/>
    <lineage>
        <taxon>Bacteria</taxon>
        <taxon>Bacillati</taxon>
        <taxon>Cyanobacteriota</taxon>
        <taxon>Cyanophyceae</taxon>
        <taxon>Nostocales</taxon>
        <taxon>Calotrichaceae</taxon>
        <taxon>Calothrix</taxon>
    </lineage>
</organism>
<evidence type="ECO:0000313" key="1">
    <source>
        <dbReference type="EMBL" id="BAY84172.1"/>
    </source>
</evidence>
<dbReference type="Proteomes" id="UP000218418">
    <property type="component" value="Chromosome"/>
</dbReference>
<keyword evidence="2" id="KW-1185">Reference proteome</keyword>
<evidence type="ECO:0000313" key="2">
    <source>
        <dbReference type="Proteomes" id="UP000218418"/>
    </source>
</evidence>
<protein>
    <recommendedName>
        <fullName evidence="3">DUF1778 domain-containing protein</fullName>
    </recommendedName>
</protein>
<evidence type="ECO:0008006" key="3">
    <source>
        <dbReference type="Google" id="ProtNLM"/>
    </source>
</evidence>
<accession>A0A1Z4LSF3</accession>
<dbReference type="AlphaFoldDB" id="A0A1Z4LSF3"/>
<dbReference type="EMBL" id="AP018227">
    <property type="protein sequence ID" value="BAY84172.1"/>
    <property type="molecule type" value="Genomic_DNA"/>
</dbReference>
<gene>
    <name evidence="1" type="ORF">NIES267_36680</name>
</gene>
<proteinExistence type="predicted"/>
<name>A0A1Z4LSF3_9CYAN</name>
<dbReference type="Gene3D" id="1.20.5.780">
    <property type="entry name" value="Single helix bin"/>
    <property type="match status" value="1"/>
</dbReference>